<dbReference type="EMBL" id="KQ090066">
    <property type="protein sequence ID" value="KMT14807.1"/>
    <property type="molecule type" value="Genomic_DNA"/>
</dbReference>
<reference evidence="1 2" key="1">
    <citation type="journal article" date="2014" name="Nature">
        <title>The genome of the recently domesticated crop plant sugar beet (Beta vulgaris).</title>
        <authorList>
            <person name="Dohm J.C."/>
            <person name="Minoche A.E."/>
            <person name="Holtgrawe D."/>
            <person name="Capella-Gutierrez S."/>
            <person name="Zakrzewski F."/>
            <person name="Tafer H."/>
            <person name="Rupp O."/>
            <person name="Sorensen T.R."/>
            <person name="Stracke R."/>
            <person name="Reinhardt R."/>
            <person name="Goesmann A."/>
            <person name="Kraft T."/>
            <person name="Schulz B."/>
            <person name="Stadler P.F."/>
            <person name="Schmidt T."/>
            <person name="Gabaldon T."/>
            <person name="Lehrach H."/>
            <person name="Weisshaar B."/>
            <person name="Himmelbauer H."/>
        </authorList>
    </citation>
    <scope>NUCLEOTIDE SEQUENCE [LARGE SCALE GENOMIC DNA]</scope>
    <source>
        <tissue evidence="1">Taproot</tissue>
    </source>
</reference>
<evidence type="ECO:0000313" key="2">
    <source>
        <dbReference type="Proteomes" id="UP000035740"/>
    </source>
</evidence>
<accession>A0A0J8CMP9</accession>
<dbReference type="Proteomes" id="UP000035740">
    <property type="component" value="Chromosome 3"/>
</dbReference>
<evidence type="ECO:0000313" key="1">
    <source>
        <dbReference type="EMBL" id="KMT14807.1"/>
    </source>
</evidence>
<dbReference type="Gramene" id="KMT14807">
    <property type="protein sequence ID" value="KMT14807"/>
    <property type="gene ID" value="BVRB_3g065320"/>
</dbReference>
<organism evidence="1 2">
    <name type="scientific">Beta vulgaris subsp. vulgaris</name>
    <name type="common">Beet</name>
    <dbReference type="NCBI Taxonomy" id="3555"/>
    <lineage>
        <taxon>Eukaryota</taxon>
        <taxon>Viridiplantae</taxon>
        <taxon>Streptophyta</taxon>
        <taxon>Embryophyta</taxon>
        <taxon>Tracheophyta</taxon>
        <taxon>Spermatophyta</taxon>
        <taxon>Magnoliopsida</taxon>
        <taxon>eudicotyledons</taxon>
        <taxon>Gunneridae</taxon>
        <taxon>Pentapetalae</taxon>
        <taxon>Caryophyllales</taxon>
        <taxon>Chenopodiaceae</taxon>
        <taxon>Betoideae</taxon>
        <taxon>Beta</taxon>
    </lineage>
</organism>
<name>A0A0J8CMP9_BETVV</name>
<proteinExistence type="predicted"/>
<gene>
    <name evidence="1" type="ORF">BVRB_3g065320</name>
</gene>
<keyword evidence="2" id="KW-1185">Reference proteome</keyword>
<protein>
    <submittedName>
        <fullName evidence="1">Uncharacterized protein</fullName>
    </submittedName>
</protein>
<dbReference type="AlphaFoldDB" id="A0A0J8CMP9"/>
<sequence length="34" mass="4068">MDNTPILLQDTVIWFKSDLFGNSDVRQFKVGRYY</sequence>